<evidence type="ECO:0000256" key="1">
    <source>
        <dbReference type="ARBA" id="ARBA00007871"/>
    </source>
</evidence>
<dbReference type="Gene3D" id="1.10.10.10">
    <property type="entry name" value="Winged helix-like DNA-binding domain superfamily/Winged helix DNA-binding domain"/>
    <property type="match status" value="1"/>
</dbReference>
<dbReference type="Pfam" id="PF02742">
    <property type="entry name" value="Fe_dep_repr_C"/>
    <property type="match status" value="1"/>
</dbReference>
<accession>A0A974XE95</accession>
<dbReference type="SUPFAM" id="SSF46785">
    <property type="entry name" value="Winged helix' DNA-binding domain"/>
    <property type="match status" value="1"/>
</dbReference>
<dbReference type="PANTHER" id="PTHR33238">
    <property type="entry name" value="IRON (METAL) DEPENDENT REPRESSOR, DTXR FAMILY"/>
    <property type="match status" value="1"/>
</dbReference>
<dbReference type="AlphaFoldDB" id="A0A974XE95"/>
<dbReference type="PROSITE" id="PS50944">
    <property type="entry name" value="HTH_DTXR"/>
    <property type="match status" value="1"/>
</dbReference>
<sequence length="130" mass="14721">MSLTESVEMYLETIYFIQQDHGHAHVVDIADRMGVSKPSVTKAMNQLKEEGFVNKESYGHITLTKRGVEISELVAKRHKAITVYLERTLKLTSEEASENACRMEHIVSTGMMDAIERFLESDQGSTLRSE</sequence>
<reference evidence="6" key="1">
    <citation type="submission" date="2021-03" db="EMBL/GenBank/DDBJ databases">
        <title>Alkalibacter marinus sp. nov., isolated from tidal flat sediment.</title>
        <authorList>
            <person name="Namirimu T."/>
            <person name="Yang J.-A."/>
            <person name="Yang S.-H."/>
            <person name="Kim Y.-J."/>
            <person name="Kwon K.K."/>
        </authorList>
    </citation>
    <scope>NUCLEOTIDE SEQUENCE</scope>
    <source>
        <strain evidence="6">ES005</strain>
    </source>
</reference>
<dbReference type="Gene3D" id="1.10.60.10">
    <property type="entry name" value="Iron dependent repressor, metal binding and dimerisation domain"/>
    <property type="match status" value="1"/>
</dbReference>
<dbReference type="GO" id="GO:0003677">
    <property type="term" value="F:DNA binding"/>
    <property type="evidence" value="ECO:0007669"/>
    <property type="project" value="UniProtKB-KW"/>
</dbReference>
<dbReference type="GO" id="GO:0003700">
    <property type="term" value="F:DNA-binding transcription factor activity"/>
    <property type="evidence" value="ECO:0007669"/>
    <property type="project" value="InterPro"/>
</dbReference>
<dbReference type="EMBL" id="CP071444">
    <property type="protein sequence ID" value="QSX08252.1"/>
    <property type="molecule type" value="Genomic_DNA"/>
</dbReference>
<dbReference type="InterPro" id="IPR036388">
    <property type="entry name" value="WH-like_DNA-bd_sf"/>
</dbReference>
<dbReference type="GO" id="GO:0046914">
    <property type="term" value="F:transition metal ion binding"/>
    <property type="evidence" value="ECO:0007669"/>
    <property type="project" value="InterPro"/>
</dbReference>
<evidence type="ECO:0000259" key="5">
    <source>
        <dbReference type="PROSITE" id="PS50944"/>
    </source>
</evidence>
<evidence type="ECO:0000313" key="6">
    <source>
        <dbReference type="EMBL" id="QSX08252.1"/>
    </source>
</evidence>
<protein>
    <submittedName>
        <fullName evidence="6">Metal-dependent transcriptional regulator</fullName>
    </submittedName>
</protein>
<comment type="similarity">
    <text evidence="1">Belongs to the DtxR/MntR family.</text>
</comment>
<keyword evidence="7" id="KW-1185">Reference proteome</keyword>
<organism evidence="6 7">
    <name type="scientific">Alkalibacter rhizosphaerae</name>
    <dbReference type="NCBI Taxonomy" id="2815577"/>
    <lineage>
        <taxon>Bacteria</taxon>
        <taxon>Bacillati</taxon>
        <taxon>Bacillota</taxon>
        <taxon>Clostridia</taxon>
        <taxon>Eubacteriales</taxon>
        <taxon>Eubacteriaceae</taxon>
        <taxon>Alkalibacter</taxon>
    </lineage>
</organism>
<dbReference type="InterPro" id="IPR036421">
    <property type="entry name" value="Fe_dep_repressor_sf"/>
</dbReference>
<name>A0A974XE95_9FIRM</name>
<proteinExistence type="inferred from homology"/>
<dbReference type="InterPro" id="IPR022689">
    <property type="entry name" value="Iron_dep_repressor"/>
</dbReference>
<keyword evidence="4" id="KW-0804">Transcription</keyword>
<dbReference type="KEGG" id="alka:J0B03_10715"/>
<evidence type="ECO:0000256" key="3">
    <source>
        <dbReference type="ARBA" id="ARBA00023125"/>
    </source>
</evidence>
<dbReference type="Pfam" id="PF01325">
    <property type="entry name" value="Fe_dep_repress"/>
    <property type="match status" value="1"/>
</dbReference>
<dbReference type="InterPro" id="IPR036390">
    <property type="entry name" value="WH_DNA-bd_sf"/>
</dbReference>
<dbReference type="RefSeq" id="WP_207299594.1">
    <property type="nucleotide sequence ID" value="NZ_CP071444.1"/>
</dbReference>
<evidence type="ECO:0000256" key="2">
    <source>
        <dbReference type="ARBA" id="ARBA00023015"/>
    </source>
</evidence>
<dbReference type="SUPFAM" id="SSF47979">
    <property type="entry name" value="Iron-dependent repressor protein, dimerization domain"/>
    <property type="match status" value="1"/>
</dbReference>
<keyword evidence="3" id="KW-0238">DNA-binding</keyword>
<dbReference type="SMART" id="SM00529">
    <property type="entry name" value="HTH_DTXR"/>
    <property type="match status" value="1"/>
</dbReference>
<dbReference type="PANTHER" id="PTHR33238:SF7">
    <property type="entry name" value="IRON-DEPENDENT TRANSCRIPTIONAL REGULATOR"/>
    <property type="match status" value="1"/>
</dbReference>
<dbReference type="Proteomes" id="UP000663499">
    <property type="component" value="Chromosome"/>
</dbReference>
<dbReference type="InterPro" id="IPR022687">
    <property type="entry name" value="HTH_DTXR"/>
</dbReference>
<gene>
    <name evidence="6" type="ORF">J0B03_10715</name>
</gene>
<keyword evidence="2" id="KW-0805">Transcription regulation</keyword>
<evidence type="ECO:0000256" key="4">
    <source>
        <dbReference type="ARBA" id="ARBA00023163"/>
    </source>
</evidence>
<dbReference type="InterPro" id="IPR001367">
    <property type="entry name" value="Fe_dep_repressor"/>
</dbReference>
<dbReference type="GO" id="GO:0046983">
    <property type="term" value="F:protein dimerization activity"/>
    <property type="evidence" value="ECO:0007669"/>
    <property type="project" value="InterPro"/>
</dbReference>
<dbReference type="InterPro" id="IPR050536">
    <property type="entry name" value="DtxR_MntR_Metal-Reg"/>
</dbReference>
<evidence type="ECO:0000313" key="7">
    <source>
        <dbReference type="Proteomes" id="UP000663499"/>
    </source>
</evidence>
<feature type="domain" description="HTH dtxR-type" evidence="5">
    <location>
        <begin position="3"/>
        <end position="64"/>
    </location>
</feature>